<dbReference type="InterPro" id="IPR032675">
    <property type="entry name" value="LRR_dom_sf"/>
</dbReference>
<protein>
    <submittedName>
        <fullName evidence="2">Uncharacterized protein</fullName>
    </submittedName>
</protein>
<dbReference type="SUPFAM" id="SSF52058">
    <property type="entry name" value="L domain-like"/>
    <property type="match status" value="1"/>
</dbReference>
<feature type="chain" id="PRO_5043348688" evidence="1">
    <location>
        <begin position="25"/>
        <end position="270"/>
    </location>
</feature>
<keyword evidence="3" id="KW-1185">Reference proteome</keyword>
<evidence type="ECO:0000313" key="2">
    <source>
        <dbReference type="EMBL" id="CAL1593594.1"/>
    </source>
</evidence>
<feature type="signal peptide" evidence="1">
    <location>
        <begin position="1"/>
        <end position="24"/>
    </location>
</feature>
<dbReference type="Gene3D" id="3.80.10.10">
    <property type="entry name" value="Ribonuclease Inhibitor"/>
    <property type="match status" value="1"/>
</dbReference>
<gene>
    <name evidence="2" type="ORF">KC01_LOCUS22673</name>
</gene>
<sequence length="270" mass="30492">MMDCSANVILWTALLLSSHSNVSSETETVYPPDCRPIYSGAVLCVGDSVTDIPSGMPLHTYLLRLNGTKMHVIKERSLANLDLLLRFSLTHSHLHTIHPAAFRVAQHFKSVKLSNNDLSTIPAQWQLVFPLERDTKEVINTATERAQKARSRMGLVLHVILLGCWIRAVGACPEGCNLQLWGATPHTKTPLAISPLSQFDMKDNHCSSNSNNCTTFVVQADQVYQWEAILLWYFLFCLSHHFYKTHPNSWLSLIPRTFIQLLVSSRLRSR</sequence>
<keyword evidence="1" id="KW-0732">Signal</keyword>
<proteinExistence type="predicted"/>
<dbReference type="EMBL" id="OZ035824">
    <property type="protein sequence ID" value="CAL1593594.1"/>
    <property type="molecule type" value="Genomic_DNA"/>
</dbReference>
<evidence type="ECO:0000313" key="3">
    <source>
        <dbReference type="Proteomes" id="UP001497482"/>
    </source>
</evidence>
<reference evidence="2 3" key="1">
    <citation type="submission" date="2024-04" db="EMBL/GenBank/DDBJ databases">
        <authorList>
            <person name="Waldvogel A.-M."/>
            <person name="Schoenle A."/>
        </authorList>
    </citation>
    <scope>NUCLEOTIDE SEQUENCE [LARGE SCALE GENOMIC DNA]</scope>
</reference>
<dbReference type="Proteomes" id="UP001497482">
    <property type="component" value="Chromosome 2"/>
</dbReference>
<name>A0AAV2KVH0_KNICA</name>
<evidence type="ECO:0000256" key="1">
    <source>
        <dbReference type="SAM" id="SignalP"/>
    </source>
</evidence>
<organism evidence="2 3">
    <name type="scientific">Knipowitschia caucasica</name>
    <name type="common">Caucasian dwarf goby</name>
    <name type="synonym">Pomatoschistus caucasicus</name>
    <dbReference type="NCBI Taxonomy" id="637954"/>
    <lineage>
        <taxon>Eukaryota</taxon>
        <taxon>Metazoa</taxon>
        <taxon>Chordata</taxon>
        <taxon>Craniata</taxon>
        <taxon>Vertebrata</taxon>
        <taxon>Euteleostomi</taxon>
        <taxon>Actinopterygii</taxon>
        <taxon>Neopterygii</taxon>
        <taxon>Teleostei</taxon>
        <taxon>Neoteleostei</taxon>
        <taxon>Acanthomorphata</taxon>
        <taxon>Gobiaria</taxon>
        <taxon>Gobiiformes</taxon>
        <taxon>Gobioidei</taxon>
        <taxon>Gobiidae</taxon>
        <taxon>Gobiinae</taxon>
        <taxon>Knipowitschia</taxon>
    </lineage>
</organism>
<accession>A0AAV2KVH0</accession>
<dbReference type="AlphaFoldDB" id="A0AAV2KVH0"/>